<feature type="disulfide bond" evidence="13">
    <location>
        <begin position="92"/>
        <end position="102"/>
    </location>
</feature>
<evidence type="ECO:0000256" key="5">
    <source>
        <dbReference type="ARBA" id="ARBA00022737"/>
    </source>
</evidence>
<evidence type="ECO:0000256" key="12">
    <source>
        <dbReference type="ARBA" id="ARBA00069168"/>
    </source>
</evidence>
<reference evidence="16" key="1">
    <citation type="submission" date="2025-08" db="UniProtKB">
        <authorList>
            <consortium name="Ensembl"/>
        </authorList>
    </citation>
    <scope>IDENTIFICATION</scope>
</reference>
<evidence type="ECO:0000256" key="2">
    <source>
        <dbReference type="ARBA" id="ARBA00022525"/>
    </source>
</evidence>
<dbReference type="PROSITE" id="PS50287">
    <property type="entry name" value="SRCR_2"/>
    <property type="match status" value="1"/>
</dbReference>
<dbReference type="PROSITE" id="PS50097">
    <property type="entry name" value="BTB"/>
    <property type="match status" value="1"/>
</dbReference>
<evidence type="ECO:0000256" key="7">
    <source>
        <dbReference type="ARBA" id="ARBA00023157"/>
    </source>
</evidence>
<evidence type="ECO:0000256" key="6">
    <source>
        <dbReference type="ARBA" id="ARBA00022889"/>
    </source>
</evidence>
<keyword evidence="6" id="KW-0130">Cell adhesion</keyword>
<dbReference type="Gene3D" id="3.30.710.10">
    <property type="entry name" value="Potassium Channel Kv1.1, Chain A"/>
    <property type="match status" value="1"/>
</dbReference>
<evidence type="ECO:0000313" key="16">
    <source>
        <dbReference type="Ensembl" id="ENSEBUP00000015374.1"/>
    </source>
</evidence>
<protein>
    <recommendedName>
        <fullName evidence="12">Soluble scavenger receptor cysteine-rich domain-containing protein SSC5D</fullName>
    </recommendedName>
</protein>
<dbReference type="PROSITE" id="PS00420">
    <property type="entry name" value="SRCR_1"/>
    <property type="match status" value="1"/>
</dbReference>
<comment type="subunit">
    <text evidence="11">Interacts with LGALS1 and laminin.</text>
</comment>
<dbReference type="PANTHER" id="PTHR24410:SF16">
    <property type="entry name" value="GALECTIN-3-BINDING PROTEIN"/>
    <property type="match status" value="1"/>
</dbReference>
<dbReference type="InterPro" id="IPR036772">
    <property type="entry name" value="SRCR-like_dom_sf"/>
</dbReference>
<dbReference type="Ensembl" id="ENSEBUT00000015950.1">
    <property type="protein sequence ID" value="ENSEBUP00000015374.1"/>
    <property type="gene ID" value="ENSEBUG00000009687.1"/>
</dbReference>
<dbReference type="Gene3D" id="1.25.40.420">
    <property type="match status" value="1"/>
</dbReference>
<evidence type="ECO:0000259" key="14">
    <source>
        <dbReference type="PROSITE" id="PS50097"/>
    </source>
</evidence>
<keyword evidence="3" id="KW-0272">Extracellular matrix</keyword>
<dbReference type="GO" id="GO:0016020">
    <property type="term" value="C:membrane"/>
    <property type="evidence" value="ECO:0007669"/>
    <property type="project" value="InterPro"/>
</dbReference>
<dbReference type="SMART" id="SM00875">
    <property type="entry name" value="BACK"/>
    <property type="match status" value="1"/>
</dbReference>
<dbReference type="Gene3D" id="3.10.250.10">
    <property type="entry name" value="SRCR-like domain"/>
    <property type="match status" value="1"/>
</dbReference>
<dbReference type="InterPro" id="IPR011705">
    <property type="entry name" value="BACK"/>
</dbReference>
<evidence type="ECO:0000313" key="17">
    <source>
        <dbReference type="Proteomes" id="UP000694388"/>
    </source>
</evidence>
<dbReference type="SMART" id="SM00202">
    <property type="entry name" value="SR"/>
    <property type="match status" value="1"/>
</dbReference>
<evidence type="ECO:0000256" key="11">
    <source>
        <dbReference type="ARBA" id="ARBA00064153"/>
    </source>
</evidence>
<name>A0A8C4QH23_EPTBU</name>
<keyword evidence="5" id="KW-0677">Repeat</keyword>
<dbReference type="InterPro" id="IPR001190">
    <property type="entry name" value="SRCR"/>
</dbReference>
<evidence type="ECO:0000256" key="1">
    <source>
        <dbReference type="ARBA" id="ARBA00004498"/>
    </source>
</evidence>
<keyword evidence="8" id="KW-0675">Receptor</keyword>
<feature type="domain" description="BTB" evidence="14">
    <location>
        <begin position="156"/>
        <end position="233"/>
    </location>
</feature>
<evidence type="ECO:0000256" key="4">
    <source>
        <dbReference type="ARBA" id="ARBA00022729"/>
    </source>
</evidence>
<feature type="domain" description="SRCR" evidence="15">
    <location>
        <begin position="23"/>
        <end position="123"/>
    </location>
</feature>
<evidence type="ECO:0000256" key="9">
    <source>
        <dbReference type="ARBA" id="ARBA00023180"/>
    </source>
</evidence>
<dbReference type="OMA" id="CDLNIAV"/>
<keyword evidence="4" id="KW-0732">Signal</keyword>
<feature type="disulfide bond" evidence="13">
    <location>
        <begin position="61"/>
        <end position="122"/>
    </location>
</feature>
<evidence type="ECO:0000256" key="3">
    <source>
        <dbReference type="ARBA" id="ARBA00022530"/>
    </source>
</evidence>
<dbReference type="FunFam" id="3.10.250.10:FF:000007">
    <property type="entry name" value="Soluble scavenger receptor cysteine-rich domain-containing protein SSC5D"/>
    <property type="match status" value="1"/>
</dbReference>
<comment type="subcellular location">
    <subcellularLocation>
        <location evidence="1">Secreted</location>
        <location evidence="1">Extracellular space</location>
        <location evidence="1">Extracellular matrix</location>
    </subcellularLocation>
</comment>
<proteinExistence type="predicted"/>
<dbReference type="GeneTree" id="ENSGT00940000168180"/>
<dbReference type="SUPFAM" id="SSF56487">
    <property type="entry name" value="SRCR-like"/>
    <property type="match status" value="1"/>
</dbReference>
<dbReference type="Proteomes" id="UP000694388">
    <property type="component" value="Unplaced"/>
</dbReference>
<dbReference type="Pfam" id="PF00530">
    <property type="entry name" value="SRCR"/>
    <property type="match status" value="1"/>
</dbReference>
<organism evidence="16 17">
    <name type="scientific">Eptatretus burgeri</name>
    <name type="common">Inshore hagfish</name>
    <dbReference type="NCBI Taxonomy" id="7764"/>
    <lineage>
        <taxon>Eukaryota</taxon>
        <taxon>Metazoa</taxon>
        <taxon>Chordata</taxon>
        <taxon>Craniata</taxon>
        <taxon>Vertebrata</taxon>
        <taxon>Cyclostomata</taxon>
        <taxon>Myxini</taxon>
        <taxon>Myxiniformes</taxon>
        <taxon>Myxinidae</taxon>
        <taxon>Eptatretinae</taxon>
        <taxon>Eptatretus</taxon>
    </lineage>
</organism>
<dbReference type="InterPro" id="IPR051481">
    <property type="entry name" value="BTB-POZ/Galectin-3-binding"/>
</dbReference>
<keyword evidence="17" id="KW-1185">Reference proteome</keyword>
<evidence type="ECO:0000259" key="15">
    <source>
        <dbReference type="PROSITE" id="PS50287"/>
    </source>
</evidence>
<dbReference type="PANTHER" id="PTHR24410">
    <property type="entry name" value="HL07962P-RELATED"/>
    <property type="match status" value="1"/>
</dbReference>
<comment type="function">
    <text evidence="10">Binds to extracellular matrix proteins. Binds to pathogen-associated molecular patterns (PAMPs) present on the cell walls of Gram-positive and Gram-negative bacteria and fungi, behaving as a pattern recognition receptor (PRR). Induces bacterial and fungal aggregation and subsequent inhibition of PAMP-induced cytokine release. Does not possess intrinsic bactericidal activity. May play a role in the innate defense and homeostasis of certain epithelial surfaces.</text>
</comment>
<dbReference type="AlphaFoldDB" id="A0A8C4QH23"/>
<dbReference type="InterPro" id="IPR011333">
    <property type="entry name" value="SKP1/BTB/POZ_sf"/>
</dbReference>
<dbReference type="InterPro" id="IPR000210">
    <property type="entry name" value="BTB/POZ_dom"/>
</dbReference>
<dbReference type="PRINTS" id="PR00258">
    <property type="entry name" value="SPERACTRCPTR"/>
</dbReference>
<keyword evidence="7 13" id="KW-1015">Disulfide bond</keyword>
<feature type="disulfide bond" evidence="13">
    <location>
        <begin position="48"/>
        <end position="112"/>
    </location>
</feature>
<keyword evidence="2" id="KW-0964">Secreted</keyword>
<evidence type="ECO:0000256" key="13">
    <source>
        <dbReference type="PROSITE-ProRule" id="PRU00196"/>
    </source>
</evidence>
<evidence type="ECO:0000256" key="10">
    <source>
        <dbReference type="ARBA" id="ARBA00058074"/>
    </source>
</evidence>
<accession>A0A8C4QH23</accession>
<reference evidence="16" key="2">
    <citation type="submission" date="2025-09" db="UniProtKB">
        <authorList>
            <consortium name="Ensembl"/>
        </authorList>
    </citation>
    <scope>IDENTIFICATION</scope>
</reference>
<dbReference type="SUPFAM" id="SSF54695">
    <property type="entry name" value="POZ domain"/>
    <property type="match status" value="1"/>
</dbReference>
<evidence type="ECO:0000256" key="8">
    <source>
        <dbReference type="ARBA" id="ARBA00023170"/>
    </source>
</evidence>
<dbReference type="Pfam" id="PF07707">
    <property type="entry name" value="BACK"/>
    <property type="match status" value="1"/>
</dbReference>
<keyword evidence="9" id="KW-0325">Glycoprotein</keyword>
<dbReference type="GO" id="GO:0007155">
    <property type="term" value="P:cell adhesion"/>
    <property type="evidence" value="ECO:0007669"/>
    <property type="project" value="UniProtKB-KW"/>
</dbReference>
<sequence length="612" mass="69970">MEKQNMTEYYLWAIYLLHIDGMVRLRDGWSSVEGRVEVYLDGRWGTVCSDGWDMADANVVCHSLGFHNATAALLGATFGEGSGPINLANVNCKGNEVSILDCQANPIRKTDCKHWQDAGVRCQGMSDFIRTFWVVKGLSLCTGGKTFSLYSSGVGCDRDITILNLSDDSESSGRGPTFCVHNLVLSLGLSRKLKQMAEENSEKEFFIHAHYDCMDNVDTFLRYLYTGRVELSRTSAICLHRLASWYEAEHLQKATFGQLAVFLATDPSFTYAVQLYNYSVAMQDAPLQDICQQFLAWHGENFMNSSSWNLQSYKQLDNLLSRSDLIIRSELDLFFAVEKWLKAQNFTNDRIVVEQLLSRLRLTFTTPVDLLDIQKDSVMFSLYPQLLLPRLLQASQFQVMSKQALGAWVNTDKMEFVPRIYANIPWVHTFQIYKQSSLVKFSFKTPKAMEITQQQTSVTWNGLFANQKEPCLQRYQGYIHYNTRYHHYHNPYYVKASRSRNRNISPYCPDVEYPMISLFPNSPRNYSFDNIALITCLEGGQRWVKKVVQFKGNAAPLPNESEYFLGTKIVCTSNITTVILVIRPNGESSVDETVDATESPFPTRNPWRYGDY</sequence>